<dbReference type="EMBL" id="JAQFWQ010000174">
    <property type="protein sequence ID" value="MDA2815145.1"/>
    <property type="molecule type" value="Genomic_DNA"/>
</dbReference>
<dbReference type="Pfam" id="PF19054">
    <property type="entry name" value="DUF5753"/>
    <property type="match status" value="1"/>
</dbReference>
<evidence type="ECO:0000313" key="2">
    <source>
        <dbReference type="EMBL" id="MDA2815145.1"/>
    </source>
</evidence>
<name>A0ABT4UE14_9ACTN</name>
<dbReference type="Proteomes" id="UP001527866">
    <property type="component" value="Unassembled WGS sequence"/>
</dbReference>
<sequence>MADQLERLLEVDSEARVTIQIVPFRTEQHPGLAGAFRLVRADDGTDVLYLEHAQAGILIQDSADLKEFSERFADLRGAALPPPESRQLIEKVRGEFR</sequence>
<feature type="domain" description="DUF5753" evidence="1">
    <location>
        <begin position="1"/>
        <end position="91"/>
    </location>
</feature>
<comment type="caution">
    <text evidence="2">The sequence shown here is derived from an EMBL/GenBank/DDBJ whole genome shotgun (WGS) entry which is preliminary data.</text>
</comment>
<evidence type="ECO:0000313" key="3">
    <source>
        <dbReference type="Proteomes" id="UP001527866"/>
    </source>
</evidence>
<dbReference type="InterPro" id="IPR043917">
    <property type="entry name" value="DUF5753"/>
</dbReference>
<keyword evidence="3" id="KW-1185">Reference proteome</keyword>
<organism evidence="2 3">
    <name type="scientific">Nocardiopsis endophytica</name>
    <dbReference type="NCBI Taxonomy" id="3018445"/>
    <lineage>
        <taxon>Bacteria</taxon>
        <taxon>Bacillati</taxon>
        <taxon>Actinomycetota</taxon>
        <taxon>Actinomycetes</taxon>
        <taxon>Streptosporangiales</taxon>
        <taxon>Nocardiopsidaceae</taxon>
        <taxon>Nocardiopsis</taxon>
    </lineage>
</organism>
<protein>
    <submittedName>
        <fullName evidence="2">Scr1 family TA system antitoxin-like transcriptional regulator</fullName>
    </submittedName>
</protein>
<proteinExistence type="predicted"/>
<evidence type="ECO:0000259" key="1">
    <source>
        <dbReference type="Pfam" id="PF19054"/>
    </source>
</evidence>
<reference evidence="2 3" key="1">
    <citation type="submission" date="2023-01" db="EMBL/GenBank/DDBJ databases">
        <title>Draft genome sequence of Nocardiopsis sp. RSe5-2 isolated from halophytes.</title>
        <authorList>
            <person name="Duangmal K."/>
            <person name="Chantavorakit T."/>
        </authorList>
    </citation>
    <scope>NUCLEOTIDE SEQUENCE [LARGE SCALE GENOMIC DNA]</scope>
    <source>
        <strain evidence="2 3">RSe5-2</strain>
    </source>
</reference>
<gene>
    <name evidence="2" type="ORF">O4J56_31175</name>
</gene>
<accession>A0ABT4UE14</accession>